<accession>A0AAU9D4Y8</accession>
<gene>
    <name evidence="2" type="ORF">HLVA_16850</name>
</gene>
<sequence length="524" mass="62491">MKKLAVDMSSFGTIIRDDYLYIDKTQYIYEMVSKGKYYFLSRPRRFGKSLTVSTLEALFKGEKELFEGLYIEGKYREWDEYPIIKLDFNRIANDTSEKLKKNLKEELMLISKKYEIDLLLDDPENMFKNLIEKLSEKYKKGVVILVDEYDKPIISHLGEEKEKLDIGKANREILKVFYDNLKPLEDYIRFVFITGVSKFSKVSIFSTLNNLIELDIHQDFATFLGYTKEELHKYFDEYIEMVAKSNSISKEEMYLKIKEKYNGFRFTEEEYSVYNPFSIGRLCIYKKLKNYWFESGTPTFLVNLMKARNYDVTEMENLELEENSIIAYDIERLQLEPLMFQTGYLTIKDYEYGIYKLGYPNKEVEQGFTEQLISSYVGKNEGVTSIKMMRHFARGEYEEYFELMKGLFAKIPYILISKDLEKRELYYHSIFYMINILMKDYGYRVYAEVLTNKGRIDMVIETKDMIHIVEFKCNQNVDIAIKQIREKGYAKRYMDMGKEIYLVGVNFDTEKKNISEWKMEKREG</sequence>
<dbReference type="InterPro" id="IPR018631">
    <property type="entry name" value="AAA-ATPase-like_dom"/>
</dbReference>
<evidence type="ECO:0000313" key="2">
    <source>
        <dbReference type="EMBL" id="BDU51116.1"/>
    </source>
</evidence>
<dbReference type="EMBL" id="AP027059">
    <property type="protein sequence ID" value="BDU51116.1"/>
    <property type="molecule type" value="Genomic_DNA"/>
</dbReference>
<organism evidence="2 3">
    <name type="scientific">Haliovirga abyssi</name>
    <dbReference type="NCBI Taxonomy" id="2996794"/>
    <lineage>
        <taxon>Bacteria</taxon>
        <taxon>Fusobacteriati</taxon>
        <taxon>Fusobacteriota</taxon>
        <taxon>Fusobacteriia</taxon>
        <taxon>Fusobacteriales</taxon>
        <taxon>Haliovirgaceae</taxon>
        <taxon>Haliovirga</taxon>
    </lineage>
</organism>
<dbReference type="InterPro" id="IPR012547">
    <property type="entry name" value="PDDEXK_9"/>
</dbReference>
<protein>
    <submittedName>
        <fullName evidence="2">ATPase AAA</fullName>
    </submittedName>
</protein>
<dbReference type="PANTHER" id="PTHR34825">
    <property type="entry name" value="CONSERVED PROTEIN, WITH A WEAK D-GALACTARATE DEHYDRATASE/ALTRONATE HYDROLASE DOMAIN"/>
    <property type="match status" value="1"/>
</dbReference>
<feature type="domain" description="AAA-ATPase-like" evidence="1">
    <location>
        <begin position="8"/>
        <end position="205"/>
    </location>
</feature>
<dbReference type="KEGG" id="haby:HLVA_16850"/>
<dbReference type="Proteomes" id="UP001321582">
    <property type="component" value="Chromosome"/>
</dbReference>
<dbReference type="Pfam" id="PF09820">
    <property type="entry name" value="AAA-ATPase_like"/>
    <property type="match status" value="1"/>
</dbReference>
<dbReference type="InterPro" id="IPR027417">
    <property type="entry name" value="P-loop_NTPase"/>
</dbReference>
<dbReference type="AlphaFoldDB" id="A0AAU9D4Y8"/>
<keyword evidence="3" id="KW-1185">Reference proteome</keyword>
<dbReference type="Gene3D" id="3.40.50.300">
    <property type="entry name" value="P-loop containing nucleotide triphosphate hydrolases"/>
    <property type="match status" value="1"/>
</dbReference>
<dbReference type="RefSeq" id="WP_307903957.1">
    <property type="nucleotide sequence ID" value="NZ_AP027059.1"/>
</dbReference>
<dbReference type="PANTHER" id="PTHR34825:SF1">
    <property type="entry name" value="AAA-ATPASE-LIKE DOMAIN-CONTAINING PROTEIN"/>
    <property type="match status" value="1"/>
</dbReference>
<proteinExistence type="predicted"/>
<dbReference type="Pfam" id="PF08011">
    <property type="entry name" value="PDDEXK_9"/>
    <property type="match status" value="1"/>
</dbReference>
<name>A0AAU9D4Y8_9FUSO</name>
<dbReference type="SUPFAM" id="SSF52540">
    <property type="entry name" value="P-loop containing nucleoside triphosphate hydrolases"/>
    <property type="match status" value="1"/>
</dbReference>
<evidence type="ECO:0000259" key="1">
    <source>
        <dbReference type="Pfam" id="PF09820"/>
    </source>
</evidence>
<reference evidence="2 3" key="1">
    <citation type="submission" date="2022-11" db="EMBL/GenBank/DDBJ databases">
        <title>Haliovirga abyssi gen. nov., sp. nov., a mesophilic fermentative bacterium isolated from the Iheya North hydrothermal field and the proposal of Haliovirgaceae fam. nov.</title>
        <authorList>
            <person name="Miyazaki U."/>
            <person name="Tame A."/>
            <person name="Miyazaki J."/>
            <person name="Takai K."/>
            <person name="Sawayama S."/>
            <person name="Kitajima M."/>
            <person name="Okamoto A."/>
            <person name="Nakagawa S."/>
        </authorList>
    </citation>
    <scope>NUCLEOTIDE SEQUENCE [LARGE SCALE GENOMIC DNA]</scope>
    <source>
        <strain evidence="2 3">IC12</strain>
    </source>
</reference>
<evidence type="ECO:0000313" key="3">
    <source>
        <dbReference type="Proteomes" id="UP001321582"/>
    </source>
</evidence>